<dbReference type="STRING" id="67767.A0A0J7K5S3"/>
<feature type="compositionally biased region" description="Acidic residues" evidence="1">
    <location>
        <begin position="775"/>
        <end position="785"/>
    </location>
</feature>
<accession>A0A0J7K5S3</accession>
<organism evidence="2 3">
    <name type="scientific">Lasius niger</name>
    <name type="common">Black garden ant</name>
    <dbReference type="NCBI Taxonomy" id="67767"/>
    <lineage>
        <taxon>Eukaryota</taxon>
        <taxon>Metazoa</taxon>
        <taxon>Ecdysozoa</taxon>
        <taxon>Arthropoda</taxon>
        <taxon>Hexapoda</taxon>
        <taxon>Insecta</taxon>
        <taxon>Pterygota</taxon>
        <taxon>Neoptera</taxon>
        <taxon>Endopterygota</taxon>
        <taxon>Hymenoptera</taxon>
        <taxon>Apocrita</taxon>
        <taxon>Aculeata</taxon>
        <taxon>Formicoidea</taxon>
        <taxon>Formicidae</taxon>
        <taxon>Formicinae</taxon>
        <taxon>Lasius</taxon>
        <taxon>Lasius</taxon>
    </lineage>
</organism>
<name>A0A0J7K5S3_LASNI</name>
<keyword evidence="3" id="KW-1185">Reference proteome</keyword>
<proteinExistence type="predicted"/>
<gene>
    <name evidence="2" type="ORF">RF55_15377</name>
</gene>
<reference evidence="2 3" key="1">
    <citation type="submission" date="2015-04" db="EMBL/GenBank/DDBJ databases">
        <title>Lasius niger genome sequencing.</title>
        <authorList>
            <person name="Konorov E.A."/>
            <person name="Nikitin M.A."/>
            <person name="Kirill M.V."/>
            <person name="Chang P."/>
        </authorList>
    </citation>
    <scope>NUCLEOTIDE SEQUENCE [LARGE SCALE GENOMIC DNA]</scope>
    <source>
        <tissue evidence="2">Whole</tissue>
    </source>
</reference>
<sequence length="806" mass="90433">MVSRVQAVRGPRTDAPTTAAAAMEAIRPSLVMATSTAQDRRNIIRDLDTRPIGELMAADQVSVTSDIDSLLACTSSLEALVCEVGCTIYTRPNIWPCKDIKLTRYLEKRPRFQDRRQRRDNDARPDRAWYELKLATLDGCLLFLQFQPDFEGAFFSRSPARESLRRVVCAPASRRLSWYDKVILRAARMLDASTESARGGIRYADYNVDRAYDIFREGFDAFAANVDLAMLRIDLGEACGIAYARFYVAQHGLRMAKGPVHALLHRIVRVDHRGLDVLQVHKADVVRCEDEDAICVVKLSGGIKERRSLAALYNGAIFLARNSSNDGKLLRYRTGFFADYGYFRRHASPSLEKNAVTFVQAYNSAAKMAPTADSGFLSAYLVARGYTGETAAAAAAAEGVGASRRMRELADATRQYVRDIVSYCLNYVRRNHSLRVGEVITLDHDRLAENGGIPRGLRNLGVFVDGTLSITTRALLQRRLLVRLSFWQRHTDRAVGSDLALLTETLHSGVFCPSRCAWTPRYLVARAARAEFKVLYFAHGRNAVFNYALMRTVFVGDSEANAVRDGVVCLGTVDDITAARQQELYLSLYSLLLGKDMCRTINLLAAVQNFLPSRYNASAHAERYLVTCIAAWAYTRCLMSKRTAANVDHARLVALLANRYETAFTIERFANMCARYTSPKYTAKFVRAEEADVVARAIARQPPTTFAEIHLSSIRLPAAASIVESRLAWYRRVRRVARQFQVFPLRLLSNQADYKTVRQAIRHARVALKKRGGSSDEDDDDDDHDDHDHDARILRVEGKRSLSSDE</sequence>
<dbReference type="AlphaFoldDB" id="A0A0J7K5S3"/>
<dbReference type="Proteomes" id="UP000036403">
    <property type="component" value="Unassembled WGS sequence"/>
</dbReference>
<protein>
    <submittedName>
        <fullName evidence="2">Uncharacterized protein</fullName>
    </submittedName>
</protein>
<evidence type="ECO:0000313" key="2">
    <source>
        <dbReference type="EMBL" id="KMQ85838.1"/>
    </source>
</evidence>
<dbReference type="EMBL" id="LBMM01013057">
    <property type="protein sequence ID" value="KMQ85838.1"/>
    <property type="molecule type" value="Genomic_DNA"/>
</dbReference>
<comment type="caution">
    <text evidence="2">The sequence shown here is derived from an EMBL/GenBank/DDBJ whole genome shotgun (WGS) entry which is preliminary data.</text>
</comment>
<evidence type="ECO:0000256" key="1">
    <source>
        <dbReference type="SAM" id="MobiDB-lite"/>
    </source>
</evidence>
<dbReference type="PaxDb" id="67767-A0A0J7K5S3"/>
<feature type="compositionally biased region" description="Basic and acidic residues" evidence="1">
    <location>
        <begin position="786"/>
        <end position="806"/>
    </location>
</feature>
<evidence type="ECO:0000313" key="3">
    <source>
        <dbReference type="Proteomes" id="UP000036403"/>
    </source>
</evidence>
<feature type="region of interest" description="Disordered" evidence="1">
    <location>
        <begin position="768"/>
        <end position="806"/>
    </location>
</feature>